<sequence length="102" mass="10109">MTTTVSLPGGPGQTITVTGPTTTEKCTNVGPGQTVTVTGPTVTTGPTTTVTTTGQCTNVGPGGTSTCATITKWSTVGGGYGDYSTDSASTTGWSKGGWRGKW</sequence>
<evidence type="ECO:0000313" key="3">
    <source>
        <dbReference type="Proteomes" id="UP000078343"/>
    </source>
</evidence>
<dbReference type="STRING" id="1367422.A0A178Z742"/>
<feature type="region of interest" description="Disordered" evidence="1">
    <location>
        <begin position="1"/>
        <end position="42"/>
    </location>
</feature>
<proteinExistence type="predicted"/>
<feature type="compositionally biased region" description="Low complexity" evidence="1">
    <location>
        <begin position="13"/>
        <end position="42"/>
    </location>
</feature>
<dbReference type="Proteomes" id="UP000078343">
    <property type="component" value="Unassembled WGS sequence"/>
</dbReference>
<feature type="region of interest" description="Disordered" evidence="1">
    <location>
        <begin position="83"/>
        <end position="102"/>
    </location>
</feature>
<dbReference type="AlphaFoldDB" id="A0A178Z742"/>
<dbReference type="EMBL" id="LVYI01000011">
    <property type="protein sequence ID" value="OAP55589.1"/>
    <property type="molecule type" value="Genomic_DNA"/>
</dbReference>
<protein>
    <submittedName>
        <fullName evidence="2">Uncharacterized protein</fullName>
    </submittedName>
</protein>
<dbReference type="RefSeq" id="XP_018688956.1">
    <property type="nucleotide sequence ID" value="XM_018842068.1"/>
</dbReference>
<keyword evidence="3" id="KW-1185">Reference proteome</keyword>
<evidence type="ECO:0000256" key="1">
    <source>
        <dbReference type="SAM" id="MobiDB-lite"/>
    </source>
</evidence>
<dbReference type="GeneID" id="30014730"/>
<name>A0A178Z742_9EURO</name>
<comment type="caution">
    <text evidence="2">The sequence shown here is derived from an EMBL/GenBank/DDBJ whole genome shotgun (WGS) entry which is preliminary data.</text>
</comment>
<dbReference type="OrthoDB" id="4161692at2759"/>
<gene>
    <name evidence="2" type="ORF">AYL99_10562</name>
</gene>
<feature type="compositionally biased region" description="Polar residues" evidence="1">
    <location>
        <begin position="84"/>
        <end position="93"/>
    </location>
</feature>
<reference evidence="2 3" key="1">
    <citation type="submission" date="2016-04" db="EMBL/GenBank/DDBJ databases">
        <title>Draft genome of Fonsecaea erecta CBS 125763.</title>
        <authorList>
            <person name="Weiss V.A."/>
            <person name="Vicente V.A."/>
            <person name="Raittz R.T."/>
            <person name="Moreno L.F."/>
            <person name="De Souza E.M."/>
            <person name="Pedrosa F.O."/>
            <person name="Steffens M.B."/>
            <person name="Faoro H."/>
            <person name="Tadra-Sfeir M.Z."/>
            <person name="Najafzadeh M.J."/>
            <person name="Felipe M.S."/>
            <person name="Teixeira M."/>
            <person name="Sun J."/>
            <person name="Xi L."/>
            <person name="Gomes R."/>
            <person name="De Azevedo C.M."/>
            <person name="Salgado C.G."/>
            <person name="Da Silva M.B."/>
            <person name="Nascimento M.F."/>
            <person name="Queiroz-Telles F."/>
            <person name="Attili D.S."/>
            <person name="Gorbushina A."/>
        </authorList>
    </citation>
    <scope>NUCLEOTIDE SEQUENCE [LARGE SCALE GENOMIC DNA]</scope>
    <source>
        <strain evidence="2 3">CBS 125763</strain>
    </source>
</reference>
<accession>A0A178Z742</accession>
<organism evidence="2 3">
    <name type="scientific">Fonsecaea erecta</name>
    <dbReference type="NCBI Taxonomy" id="1367422"/>
    <lineage>
        <taxon>Eukaryota</taxon>
        <taxon>Fungi</taxon>
        <taxon>Dikarya</taxon>
        <taxon>Ascomycota</taxon>
        <taxon>Pezizomycotina</taxon>
        <taxon>Eurotiomycetes</taxon>
        <taxon>Chaetothyriomycetidae</taxon>
        <taxon>Chaetothyriales</taxon>
        <taxon>Herpotrichiellaceae</taxon>
        <taxon>Fonsecaea</taxon>
    </lineage>
</organism>
<evidence type="ECO:0000313" key="2">
    <source>
        <dbReference type="EMBL" id="OAP55589.1"/>
    </source>
</evidence>